<keyword evidence="13" id="KW-1185">Reference proteome</keyword>
<dbReference type="GO" id="GO:0005737">
    <property type="term" value="C:cytoplasm"/>
    <property type="evidence" value="ECO:0007669"/>
    <property type="project" value="TreeGrafter"/>
</dbReference>
<evidence type="ECO:0000256" key="10">
    <source>
        <dbReference type="PIRSR" id="PIRSR000477-2"/>
    </source>
</evidence>
<evidence type="ECO:0000256" key="1">
    <source>
        <dbReference type="ARBA" id="ARBA00002678"/>
    </source>
</evidence>
<feature type="binding site" evidence="10">
    <location>
        <position position="189"/>
    </location>
    <ligand>
        <name>a purine D-ribonucleoside</name>
        <dbReference type="ChEBI" id="CHEBI:142355"/>
    </ligand>
</feature>
<evidence type="ECO:0000256" key="3">
    <source>
        <dbReference type="ARBA" id="ARBA00006751"/>
    </source>
</evidence>
<evidence type="ECO:0000256" key="2">
    <source>
        <dbReference type="ARBA" id="ARBA00005058"/>
    </source>
</evidence>
<evidence type="ECO:0000256" key="5">
    <source>
        <dbReference type="ARBA" id="ARBA00022553"/>
    </source>
</evidence>
<sequence>MNYEEIVVYLKSKVKITPEIGIILGSGLGMLAQEITEQTVVSYSEIPHFPQSTVVGHKGQFIFGYLAGKAVVCMDGRFHYYEGYDLQQVTLPVRVMKKIGISKLIVTNAAGGINADFMPGDLMLIRDHINLLGVNPLRGKNEETFGERFPDMSEAYANELRTLALTAADELKINLQQGIYVAMSGPSYETPAEIKYAKMIGADAVGMSTVPEVIVAVHCGLKVLGISCVTNMAAGISRQKLNHKEVMETAEIAKEKFMSLVKKVVSNM</sequence>
<protein>
    <recommendedName>
        <fullName evidence="9">Purine nucleoside phosphorylase</fullName>
        <ecNumber evidence="9">2.4.2.1</ecNumber>
    </recommendedName>
    <alternativeName>
        <fullName evidence="9">Inosine-guanosine phosphorylase</fullName>
    </alternativeName>
</protein>
<accession>A0A1H7BCY7</accession>
<dbReference type="Gene3D" id="3.40.50.1580">
    <property type="entry name" value="Nucleoside phosphorylase domain"/>
    <property type="match status" value="1"/>
</dbReference>
<dbReference type="EC" id="2.4.2.1" evidence="9"/>
<feature type="binding site" evidence="10">
    <location>
        <position position="231"/>
    </location>
    <ligand>
        <name>a purine D-ribonucleoside</name>
        <dbReference type="ChEBI" id="CHEBI:142355"/>
    </ligand>
</feature>
<reference evidence="12 13" key="1">
    <citation type="submission" date="2016-10" db="EMBL/GenBank/DDBJ databases">
        <authorList>
            <person name="de Groot N.N."/>
        </authorList>
    </citation>
    <scope>NUCLEOTIDE SEQUENCE [LARGE SCALE GENOMIC DNA]</scope>
    <source>
        <strain evidence="12 13">DSM 2179</strain>
    </source>
</reference>
<keyword evidence="5" id="KW-0597">Phosphoprotein</keyword>
<evidence type="ECO:0000313" key="13">
    <source>
        <dbReference type="Proteomes" id="UP000199662"/>
    </source>
</evidence>
<dbReference type="NCBIfam" id="NF006054">
    <property type="entry name" value="PRK08202.1"/>
    <property type="match status" value="1"/>
</dbReference>
<comment type="subunit">
    <text evidence="4">Homotrimer.</text>
</comment>
<feature type="binding site" evidence="10">
    <location>
        <position position="109"/>
    </location>
    <ligand>
        <name>phosphate</name>
        <dbReference type="ChEBI" id="CHEBI:43474"/>
    </ligand>
</feature>
<evidence type="ECO:0000256" key="8">
    <source>
        <dbReference type="ARBA" id="ARBA00048556"/>
    </source>
</evidence>
<dbReference type="InterPro" id="IPR000845">
    <property type="entry name" value="Nucleoside_phosphorylase_d"/>
</dbReference>
<dbReference type="PIRSF" id="PIRSF000477">
    <property type="entry name" value="PurNPase"/>
    <property type="match status" value="1"/>
</dbReference>
<comment type="function">
    <text evidence="1">The purine nucleoside phosphorylases catalyze the phosphorolytic breakdown of the N-glycosidic bond in the beta-(deoxy)ribonucleoside molecules, with the formation of the corresponding free purine bases and pentose-1-phosphate. Cleaves guanosine, inosine, 2'-deoxyguanosine and 2'-deoxyinosine.</text>
</comment>
<comment type="pathway">
    <text evidence="2 9">Purine metabolism; purine nucleoside salvage.</text>
</comment>
<dbReference type="PANTHER" id="PTHR11904:SF9">
    <property type="entry name" value="PURINE NUCLEOSIDE PHOSPHORYLASE-RELATED"/>
    <property type="match status" value="1"/>
</dbReference>
<comment type="catalytic activity">
    <reaction evidence="8">
        <text>a purine 2'-deoxy-D-ribonucleoside + phosphate = a purine nucleobase + 2-deoxy-alpha-D-ribose 1-phosphate</text>
        <dbReference type="Rhea" id="RHEA:36431"/>
        <dbReference type="ChEBI" id="CHEBI:26386"/>
        <dbReference type="ChEBI" id="CHEBI:43474"/>
        <dbReference type="ChEBI" id="CHEBI:57259"/>
        <dbReference type="ChEBI" id="CHEBI:142361"/>
        <dbReference type="EC" id="2.4.2.1"/>
    </reaction>
</comment>
<dbReference type="GO" id="GO:0004731">
    <property type="term" value="F:purine-nucleoside phosphorylase activity"/>
    <property type="evidence" value="ECO:0007669"/>
    <property type="project" value="UniProtKB-EC"/>
</dbReference>
<dbReference type="InterPro" id="IPR011268">
    <property type="entry name" value="Purine_phosphorylase"/>
</dbReference>
<evidence type="ECO:0000259" key="11">
    <source>
        <dbReference type="Pfam" id="PF01048"/>
    </source>
</evidence>
<dbReference type="STRING" id="84035.SAMN05660742_11627"/>
<dbReference type="Pfam" id="PF01048">
    <property type="entry name" value="PNP_UDP_1"/>
    <property type="match status" value="1"/>
</dbReference>
<gene>
    <name evidence="12" type="ORF">SAMN05660742_11627</name>
</gene>
<dbReference type="NCBIfam" id="TIGR01700">
    <property type="entry name" value="PNPH"/>
    <property type="match status" value="1"/>
</dbReference>
<dbReference type="UniPathway" id="UPA00606"/>
<dbReference type="RefSeq" id="WP_091833273.1">
    <property type="nucleotide sequence ID" value="NZ_FNZK01000016.1"/>
</dbReference>
<name>A0A1H7BCY7_9FIRM</name>
<keyword evidence="7 9" id="KW-0808">Transferase</keyword>
<dbReference type="SUPFAM" id="SSF53167">
    <property type="entry name" value="Purine and uridine phosphorylases"/>
    <property type="match status" value="1"/>
</dbReference>
<dbReference type="InterPro" id="IPR011270">
    <property type="entry name" value="Pur_Nuc_Pase_Ino/Guo-sp"/>
</dbReference>
<dbReference type="InterPro" id="IPR018099">
    <property type="entry name" value="Purine_phosphorylase-2_CS"/>
</dbReference>
<dbReference type="CDD" id="cd09009">
    <property type="entry name" value="PNP-EcPNPII_like"/>
    <property type="match status" value="1"/>
</dbReference>
<evidence type="ECO:0000256" key="7">
    <source>
        <dbReference type="ARBA" id="ARBA00022679"/>
    </source>
</evidence>
<feature type="domain" description="Nucleoside phosphorylase" evidence="11">
    <location>
        <begin position="19"/>
        <end position="265"/>
    </location>
</feature>
<dbReference type="Proteomes" id="UP000199662">
    <property type="component" value="Unassembled WGS sequence"/>
</dbReference>
<feature type="binding site" evidence="10">
    <location>
        <position position="208"/>
    </location>
    <ligand>
        <name>phosphate</name>
        <dbReference type="ChEBI" id="CHEBI:43474"/>
    </ligand>
</feature>
<proteinExistence type="inferred from homology"/>
<feature type="binding site" evidence="10">
    <location>
        <position position="26"/>
    </location>
    <ligand>
        <name>phosphate</name>
        <dbReference type="ChEBI" id="CHEBI:43474"/>
    </ligand>
</feature>
<dbReference type="NCBIfam" id="TIGR01697">
    <property type="entry name" value="PNPH-PUNA-XAPA"/>
    <property type="match status" value="1"/>
</dbReference>
<dbReference type="FunFam" id="3.40.50.1580:FF:000010">
    <property type="entry name" value="Purine nucleoside phosphorylase"/>
    <property type="match status" value="1"/>
</dbReference>
<dbReference type="AlphaFoldDB" id="A0A1H7BCY7"/>
<dbReference type="GO" id="GO:0009116">
    <property type="term" value="P:nucleoside metabolic process"/>
    <property type="evidence" value="ECO:0007669"/>
    <property type="project" value="InterPro"/>
</dbReference>
<dbReference type="PROSITE" id="PS01240">
    <property type="entry name" value="PNP_MTAP_2"/>
    <property type="match status" value="1"/>
</dbReference>
<dbReference type="InterPro" id="IPR035994">
    <property type="entry name" value="Nucleoside_phosphorylase_sf"/>
</dbReference>
<keyword evidence="6 9" id="KW-0328">Glycosyltransferase</keyword>
<dbReference type="EMBL" id="FNZK01000016">
    <property type="protein sequence ID" value="SEJ75539.1"/>
    <property type="molecule type" value="Genomic_DNA"/>
</dbReference>
<evidence type="ECO:0000256" key="4">
    <source>
        <dbReference type="ARBA" id="ARBA00011233"/>
    </source>
</evidence>
<evidence type="ECO:0000256" key="9">
    <source>
        <dbReference type="PIRNR" id="PIRNR000477"/>
    </source>
</evidence>
<feature type="binding site" evidence="10">
    <location>
        <begin position="77"/>
        <end position="79"/>
    </location>
    <ligand>
        <name>phosphate</name>
        <dbReference type="ChEBI" id="CHEBI:43474"/>
    </ligand>
</feature>
<organism evidence="12 13">
    <name type="scientific">Propionispira arboris</name>
    <dbReference type="NCBI Taxonomy" id="84035"/>
    <lineage>
        <taxon>Bacteria</taxon>
        <taxon>Bacillati</taxon>
        <taxon>Bacillota</taxon>
        <taxon>Negativicutes</taxon>
        <taxon>Selenomonadales</taxon>
        <taxon>Selenomonadaceae</taxon>
        <taxon>Propionispira</taxon>
    </lineage>
</organism>
<comment type="similarity">
    <text evidence="3 9">Belongs to the PNP/MTAP phosphorylase family.</text>
</comment>
<dbReference type="PANTHER" id="PTHR11904">
    <property type="entry name" value="METHYLTHIOADENOSINE/PURINE NUCLEOSIDE PHOSPHORYLASE"/>
    <property type="match status" value="1"/>
</dbReference>
<feature type="binding site" evidence="10">
    <location>
        <position position="57"/>
    </location>
    <ligand>
        <name>phosphate</name>
        <dbReference type="ChEBI" id="CHEBI:43474"/>
    </ligand>
</feature>
<evidence type="ECO:0000256" key="6">
    <source>
        <dbReference type="ARBA" id="ARBA00022676"/>
    </source>
</evidence>
<evidence type="ECO:0000313" key="12">
    <source>
        <dbReference type="EMBL" id="SEJ75539.1"/>
    </source>
</evidence>